<sequence length="265" mass="28856">MFDAMCMLVIAHRVHPRYPLVLVANRDEVHDRPTEPLHEWTPDREGVGGILAGRDVTAGGTWLSLATGARLAAVTNVREGGRERPATASRGELPVDALTGPVPVTGFARHIVDDLGRYGPVNLLAGDLDEMWWASNRSGRGPIQLGTGVHGLSNAALDTPWPKVVGAVRDVTALMGTEALTGQDWSGPLLDLLADRSKAPLRHLPRTGVPLWHEWRLSSRFVRIGRWYGTRSTTAVRIDEHGTADVVERTWDARGRIAGTATTRI</sequence>
<dbReference type="AlphaFoldDB" id="A0A2A2WQN6"/>
<reference evidence="2" key="1">
    <citation type="submission" date="2017-09" db="EMBL/GenBank/DDBJ databases">
        <authorList>
            <person name="Zhang Y."/>
            <person name="Huang X."/>
            <person name="Liu J."/>
            <person name="Lu L."/>
            <person name="Peng K."/>
        </authorList>
    </citation>
    <scope>NUCLEOTIDE SEQUENCE [LARGE SCALE GENOMIC DNA]</scope>
    <source>
        <strain evidence="2">S-XJ-1</strain>
    </source>
</reference>
<protein>
    <recommendedName>
        <fullName evidence="3">NRDE family protein</fullName>
    </recommendedName>
</protein>
<evidence type="ECO:0000313" key="1">
    <source>
        <dbReference type="EMBL" id="PAY23498.1"/>
    </source>
</evidence>
<evidence type="ECO:0008006" key="3">
    <source>
        <dbReference type="Google" id="ProtNLM"/>
    </source>
</evidence>
<dbReference type="InterPro" id="IPR008551">
    <property type="entry name" value="TANGO2"/>
</dbReference>
<accession>A0A2A2WQN6</accession>
<proteinExistence type="predicted"/>
<dbReference type="PANTHER" id="PTHR17985">
    <property type="entry name" value="SER/THR-RICH PROTEIN T10 IN DGCR REGION"/>
    <property type="match status" value="1"/>
</dbReference>
<dbReference type="Pfam" id="PF05742">
    <property type="entry name" value="TANGO2"/>
    <property type="match status" value="1"/>
</dbReference>
<dbReference type="PANTHER" id="PTHR17985:SF8">
    <property type="entry name" value="TRANSPORT AND GOLGI ORGANIZATION PROTEIN 2 HOMOLOG"/>
    <property type="match status" value="1"/>
</dbReference>
<dbReference type="EMBL" id="NTGA01000014">
    <property type="protein sequence ID" value="PAY23498.1"/>
    <property type="molecule type" value="Genomic_DNA"/>
</dbReference>
<keyword evidence="2" id="KW-1185">Reference proteome</keyword>
<gene>
    <name evidence="1" type="ORF">CEY15_07910</name>
</gene>
<organism evidence="1 2">
    <name type="scientific">Dietzia natronolimnaea</name>
    <dbReference type="NCBI Taxonomy" id="161920"/>
    <lineage>
        <taxon>Bacteria</taxon>
        <taxon>Bacillati</taxon>
        <taxon>Actinomycetota</taxon>
        <taxon>Actinomycetes</taxon>
        <taxon>Mycobacteriales</taxon>
        <taxon>Dietziaceae</taxon>
        <taxon>Dietzia</taxon>
    </lineage>
</organism>
<dbReference type="OrthoDB" id="4380123at2"/>
<name>A0A2A2WQN6_9ACTN</name>
<comment type="caution">
    <text evidence="1">The sequence shown here is derived from an EMBL/GenBank/DDBJ whole genome shotgun (WGS) entry which is preliminary data.</text>
</comment>
<evidence type="ECO:0000313" key="2">
    <source>
        <dbReference type="Proteomes" id="UP000218810"/>
    </source>
</evidence>
<dbReference type="Proteomes" id="UP000218810">
    <property type="component" value="Unassembled WGS sequence"/>
</dbReference>
<dbReference type="RefSeq" id="WP_095717975.1">
    <property type="nucleotide sequence ID" value="NZ_NTGA01000014.1"/>
</dbReference>